<name>A0A0N4Y3V8_NIPBR</name>
<feature type="compositionally biased region" description="Polar residues" evidence="5">
    <location>
        <begin position="379"/>
        <end position="393"/>
    </location>
</feature>
<dbReference type="WBParaSite" id="NBR_0001052801-mRNA-1">
    <property type="protein sequence ID" value="NBR_0001052801-mRNA-1"/>
    <property type="gene ID" value="NBR_0001052801"/>
</dbReference>
<keyword evidence="1" id="KW-0479">Metal-binding</keyword>
<feature type="domain" description="ZZ-type" evidence="7">
    <location>
        <begin position="125"/>
        <end position="175"/>
    </location>
</feature>
<dbReference type="SMART" id="SM00666">
    <property type="entry name" value="PB1"/>
    <property type="match status" value="1"/>
</dbReference>
<dbReference type="Proteomes" id="UP000271162">
    <property type="component" value="Unassembled WGS sequence"/>
</dbReference>
<dbReference type="PROSITE" id="PS51745">
    <property type="entry name" value="PB1"/>
    <property type="match status" value="1"/>
</dbReference>
<evidence type="ECO:0000259" key="6">
    <source>
        <dbReference type="PROSITE" id="PS50030"/>
    </source>
</evidence>
<dbReference type="Pfam" id="PF16469">
    <property type="entry name" value="NPA"/>
    <property type="match status" value="1"/>
</dbReference>
<organism evidence="11">
    <name type="scientific">Nippostrongylus brasiliensis</name>
    <name type="common">Rat hookworm</name>
    <dbReference type="NCBI Taxonomy" id="27835"/>
    <lineage>
        <taxon>Eukaryota</taxon>
        <taxon>Metazoa</taxon>
        <taxon>Ecdysozoa</taxon>
        <taxon>Nematoda</taxon>
        <taxon>Chromadorea</taxon>
        <taxon>Rhabditida</taxon>
        <taxon>Rhabditina</taxon>
        <taxon>Rhabditomorpha</taxon>
        <taxon>Strongyloidea</taxon>
        <taxon>Heligmosomidae</taxon>
        <taxon>Nippostrongylus</taxon>
    </lineage>
</organism>
<dbReference type="InterPro" id="IPR015940">
    <property type="entry name" value="UBA"/>
</dbReference>
<dbReference type="CDD" id="cd14270">
    <property type="entry name" value="UBA"/>
    <property type="match status" value="1"/>
</dbReference>
<feature type="region of interest" description="Disordered" evidence="5">
    <location>
        <begin position="371"/>
        <end position="404"/>
    </location>
</feature>
<reference evidence="11" key="1">
    <citation type="submission" date="2017-02" db="UniProtKB">
        <authorList>
            <consortium name="WormBaseParasite"/>
        </authorList>
    </citation>
    <scope>IDENTIFICATION</scope>
</reference>
<dbReference type="InterPro" id="IPR053793">
    <property type="entry name" value="PB1-like"/>
</dbReference>
<dbReference type="Gene3D" id="3.10.20.90">
    <property type="entry name" value="Phosphatidylinositol 3-kinase Catalytic Subunit, Chain A, domain 1"/>
    <property type="match status" value="1"/>
</dbReference>
<evidence type="ECO:0000256" key="2">
    <source>
        <dbReference type="ARBA" id="ARBA00022771"/>
    </source>
</evidence>
<dbReference type="InterPro" id="IPR032487">
    <property type="entry name" value="ABA-1_nematode"/>
</dbReference>
<keyword evidence="10" id="KW-1185">Reference proteome</keyword>
<evidence type="ECO:0000313" key="9">
    <source>
        <dbReference type="EMBL" id="VDL74118.1"/>
    </source>
</evidence>
<feature type="compositionally biased region" description="Basic and acidic residues" evidence="5">
    <location>
        <begin position="87"/>
        <end position="114"/>
    </location>
</feature>
<dbReference type="PROSITE" id="PS50135">
    <property type="entry name" value="ZF_ZZ_2"/>
    <property type="match status" value="1"/>
</dbReference>
<gene>
    <name evidence="9" type="ORF">NBR_LOCUS10529</name>
</gene>
<evidence type="ECO:0000256" key="1">
    <source>
        <dbReference type="ARBA" id="ARBA00022723"/>
    </source>
</evidence>
<dbReference type="SUPFAM" id="SSF46934">
    <property type="entry name" value="UBA-like"/>
    <property type="match status" value="1"/>
</dbReference>
<feature type="region of interest" description="Disordered" evidence="5">
    <location>
        <begin position="436"/>
        <end position="463"/>
    </location>
</feature>
<keyword evidence="3" id="KW-0862">Zinc</keyword>
<keyword evidence="2 4" id="KW-0863">Zinc-finger</keyword>
<dbReference type="AlphaFoldDB" id="A0A0N4Y3V8"/>
<feature type="domain" description="PB1" evidence="8">
    <location>
        <begin position="3"/>
        <end position="84"/>
    </location>
</feature>
<proteinExistence type="predicted"/>
<dbReference type="SUPFAM" id="SSF57850">
    <property type="entry name" value="RING/U-box"/>
    <property type="match status" value="1"/>
</dbReference>
<reference evidence="9 10" key="2">
    <citation type="submission" date="2018-11" db="EMBL/GenBank/DDBJ databases">
        <authorList>
            <consortium name="Pathogen Informatics"/>
        </authorList>
    </citation>
    <scope>NUCLEOTIDE SEQUENCE [LARGE SCALE GENOMIC DNA]</scope>
</reference>
<feature type="region of interest" description="Disordered" evidence="5">
    <location>
        <begin position="87"/>
        <end position="120"/>
    </location>
</feature>
<dbReference type="GO" id="GO:0016235">
    <property type="term" value="C:aggresome"/>
    <property type="evidence" value="ECO:0007669"/>
    <property type="project" value="TreeGrafter"/>
</dbReference>
<dbReference type="PROSITE" id="PS50030">
    <property type="entry name" value="UBA"/>
    <property type="match status" value="1"/>
</dbReference>
<feature type="compositionally biased region" description="Basic and acidic residues" evidence="5">
    <location>
        <begin position="489"/>
        <end position="505"/>
    </location>
</feature>
<evidence type="ECO:0000313" key="11">
    <source>
        <dbReference type="WBParaSite" id="NBR_0001052801-mRNA-1"/>
    </source>
</evidence>
<dbReference type="PANTHER" id="PTHR15090">
    <property type="entry name" value="SEQUESTOSOME 1-RELATED"/>
    <property type="match status" value="1"/>
</dbReference>
<dbReference type="GO" id="GO:0035973">
    <property type="term" value="P:aggrephagy"/>
    <property type="evidence" value="ECO:0007669"/>
    <property type="project" value="TreeGrafter"/>
</dbReference>
<evidence type="ECO:0000256" key="3">
    <source>
        <dbReference type="ARBA" id="ARBA00022833"/>
    </source>
</evidence>
<dbReference type="Gene3D" id="1.10.533.30">
    <property type="entry name" value="Nematode polyprotein allergen ABA-1"/>
    <property type="match status" value="1"/>
</dbReference>
<dbReference type="Pfam" id="PF00569">
    <property type="entry name" value="ZZ"/>
    <property type="match status" value="1"/>
</dbReference>
<dbReference type="PROSITE" id="PS01357">
    <property type="entry name" value="ZF_ZZ_1"/>
    <property type="match status" value="1"/>
</dbReference>
<dbReference type="GO" id="GO:0070530">
    <property type="term" value="F:K63-linked polyubiquitin modification-dependent protein binding"/>
    <property type="evidence" value="ECO:0007669"/>
    <property type="project" value="TreeGrafter"/>
</dbReference>
<evidence type="ECO:0000256" key="5">
    <source>
        <dbReference type="SAM" id="MobiDB-lite"/>
    </source>
</evidence>
<dbReference type="InterPro" id="IPR009060">
    <property type="entry name" value="UBA-like_sf"/>
</dbReference>
<dbReference type="PANTHER" id="PTHR15090:SF0">
    <property type="entry name" value="SEQUESTOSOME-1"/>
    <property type="match status" value="1"/>
</dbReference>
<dbReference type="CDD" id="cd05992">
    <property type="entry name" value="PB1"/>
    <property type="match status" value="1"/>
</dbReference>
<dbReference type="GO" id="GO:0005080">
    <property type="term" value="F:protein kinase C binding"/>
    <property type="evidence" value="ECO:0007669"/>
    <property type="project" value="TreeGrafter"/>
</dbReference>
<dbReference type="Pfam" id="PF00564">
    <property type="entry name" value="PB1"/>
    <property type="match status" value="1"/>
</dbReference>
<dbReference type="EMBL" id="UYSL01020334">
    <property type="protein sequence ID" value="VDL74118.1"/>
    <property type="molecule type" value="Genomic_DNA"/>
</dbReference>
<dbReference type="SUPFAM" id="SSF54277">
    <property type="entry name" value="CAD &amp; PB1 domains"/>
    <property type="match status" value="1"/>
</dbReference>
<feature type="region of interest" description="Disordered" evidence="5">
    <location>
        <begin position="480"/>
        <end position="509"/>
    </location>
</feature>
<feature type="compositionally biased region" description="Basic and acidic residues" evidence="5">
    <location>
        <begin position="252"/>
        <end position="264"/>
    </location>
</feature>
<accession>A0A0N4Y3V8</accession>
<dbReference type="STRING" id="27835.A0A0N4Y3V8"/>
<feature type="region of interest" description="Disordered" evidence="5">
    <location>
        <begin position="252"/>
        <end position="325"/>
    </location>
</feature>
<evidence type="ECO:0000256" key="4">
    <source>
        <dbReference type="PROSITE-ProRule" id="PRU00228"/>
    </source>
</evidence>
<evidence type="ECO:0000313" key="10">
    <source>
        <dbReference type="Proteomes" id="UP000271162"/>
    </source>
</evidence>
<dbReference type="InterPro" id="IPR000270">
    <property type="entry name" value="PB1_dom"/>
</dbReference>
<feature type="domain" description="UBA" evidence="6">
    <location>
        <begin position="531"/>
        <end position="571"/>
    </location>
</feature>
<dbReference type="InterPro" id="IPR038289">
    <property type="entry name" value="DVA-1_sf"/>
</dbReference>
<evidence type="ECO:0000259" key="8">
    <source>
        <dbReference type="PROSITE" id="PS51745"/>
    </source>
</evidence>
<dbReference type="GO" id="GO:0044753">
    <property type="term" value="C:amphisome"/>
    <property type="evidence" value="ECO:0007669"/>
    <property type="project" value="TreeGrafter"/>
</dbReference>
<dbReference type="InterPro" id="IPR043145">
    <property type="entry name" value="Znf_ZZ_sf"/>
</dbReference>
<evidence type="ECO:0000259" key="7">
    <source>
        <dbReference type="PROSITE" id="PS50135"/>
    </source>
</evidence>
<dbReference type="Gene3D" id="3.30.60.90">
    <property type="match status" value="1"/>
</dbReference>
<dbReference type="SMART" id="SM00291">
    <property type="entry name" value="ZnF_ZZ"/>
    <property type="match status" value="1"/>
</dbReference>
<protein>
    <submittedName>
        <fullName evidence="11">Sequestosome-1 (inferred by orthology to a human protein)</fullName>
    </submittedName>
</protein>
<sequence>MEVVSVKLSNGNTHRRFKIKGNGINALFSNLMENLSQVSETDGDFDVAWQDEDGDSVVITRAMELGEALEARNDNVLRLHTIKKSTEKTEVKEEKKDEEKKDVKSNESNADKPPAESNMSQTAVHKNVLCDLCDREVVGTRYRCLLCVDYDLCQDCEKTGVHGHHGMIRIVNPMCTFVPWGGRLRYLPAGCPRGGGRFGRFGEHGSHRRRMDEAKEQITERVTKSVQYLQEMGQAVTAALANLGIDASYEVKTDEAKEASEKGKPPSAAPETQQEDSPQERPPKATSPEKSPSAEPETQQQENPQERAPTPPKATSPSDKLLSAGNKFDNLESAGANYFEAMRSAAKFPQENKIRHSKEKAEDVVIRSLRRSPEIDSQKPPSLISNISNASTEKVTDEAPEAKERTTDCRCFVSGGHRGPRCPACQERDAERKKRQAEREYARASAVLSEDHHNSTLSDSSDSDFETLSYDGMHYEQFKHPSEWTGKPQDADTVNKPDGGGDAKRNASNSTIYPSLVTEPSAPIVEQPVAAGDQGIAYRMIEMGFSADEVFRVVRMHGNNFEKCIEEILRKRRTENWMTEEQKAVMARLRKKPTEMRDKVLEFFNQLPAEIRAEWDEYHMKECFEWVKTVASDDEMSELKKLESNKDIDKLVAKVYTYLPRLPDRRLARVELWKDECIRLLKKESRRLRDSEQN</sequence>
<dbReference type="OMA" id="HGMIRIV"/>
<dbReference type="InterPro" id="IPR052260">
    <property type="entry name" value="Autophagy_Rcpt_SigReg"/>
</dbReference>
<feature type="compositionally biased region" description="Basic and acidic residues" evidence="5">
    <location>
        <begin position="394"/>
        <end position="404"/>
    </location>
</feature>
<dbReference type="GO" id="GO:0000423">
    <property type="term" value="P:mitophagy"/>
    <property type="evidence" value="ECO:0007669"/>
    <property type="project" value="TreeGrafter"/>
</dbReference>
<dbReference type="GO" id="GO:0007032">
    <property type="term" value="P:endosome organization"/>
    <property type="evidence" value="ECO:0007669"/>
    <property type="project" value="TreeGrafter"/>
</dbReference>
<dbReference type="CDD" id="cd02340">
    <property type="entry name" value="ZZ_NBR1_like"/>
    <property type="match status" value="1"/>
</dbReference>
<dbReference type="GO" id="GO:0008270">
    <property type="term" value="F:zinc ion binding"/>
    <property type="evidence" value="ECO:0007669"/>
    <property type="project" value="UniProtKB-KW"/>
</dbReference>
<dbReference type="InterPro" id="IPR000433">
    <property type="entry name" value="Znf_ZZ"/>
</dbReference>